<dbReference type="AlphaFoldDB" id="A0A0L0VEN4"/>
<organism evidence="2 3">
    <name type="scientific">Puccinia striiformis f. sp. tritici PST-78</name>
    <dbReference type="NCBI Taxonomy" id="1165861"/>
    <lineage>
        <taxon>Eukaryota</taxon>
        <taxon>Fungi</taxon>
        <taxon>Dikarya</taxon>
        <taxon>Basidiomycota</taxon>
        <taxon>Pucciniomycotina</taxon>
        <taxon>Pucciniomycetes</taxon>
        <taxon>Pucciniales</taxon>
        <taxon>Pucciniaceae</taxon>
        <taxon>Puccinia</taxon>
    </lineage>
</organism>
<protein>
    <submittedName>
        <fullName evidence="2">Uncharacterized protein</fullName>
    </submittedName>
</protein>
<keyword evidence="3" id="KW-1185">Reference proteome</keyword>
<evidence type="ECO:0000256" key="1">
    <source>
        <dbReference type="SAM" id="MobiDB-lite"/>
    </source>
</evidence>
<proteinExistence type="predicted"/>
<sequence length="82" mass="8481">MPVHDPRLLGSFGPKSLPTVGAMRRSLATAAKKPEASEFTPSCESPPEPRAPVGNGTCVNGAPGVRATARCEMLRGHAGVRS</sequence>
<gene>
    <name evidence="2" type="ORF">PSTG_09061</name>
</gene>
<reference evidence="3" key="1">
    <citation type="submission" date="2014-03" db="EMBL/GenBank/DDBJ databases">
        <title>The Genome Sequence of Puccinia striiformis f. sp. tritici PST-78.</title>
        <authorList>
            <consortium name="The Broad Institute Genome Sequencing Platform"/>
            <person name="Cuomo C."/>
            <person name="Hulbert S."/>
            <person name="Chen X."/>
            <person name="Walker B."/>
            <person name="Young S.K."/>
            <person name="Zeng Q."/>
            <person name="Gargeya S."/>
            <person name="Fitzgerald M."/>
            <person name="Haas B."/>
            <person name="Abouelleil A."/>
            <person name="Alvarado L."/>
            <person name="Arachchi H.M."/>
            <person name="Berlin A.M."/>
            <person name="Chapman S.B."/>
            <person name="Goldberg J."/>
            <person name="Griggs A."/>
            <person name="Gujja S."/>
            <person name="Hansen M."/>
            <person name="Howarth C."/>
            <person name="Imamovic A."/>
            <person name="Larimer J."/>
            <person name="McCowan C."/>
            <person name="Montmayeur A."/>
            <person name="Murphy C."/>
            <person name="Neiman D."/>
            <person name="Pearson M."/>
            <person name="Priest M."/>
            <person name="Roberts A."/>
            <person name="Saif S."/>
            <person name="Shea T."/>
            <person name="Sisk P."/>
            <person name="Sykes S."/>
            <person name="Wortman J."/>
            <person name="Nusbaum C."/>
            <person name="Birren B."/>
        </authorList>
    </citation>
    <scope>NUCLEOTIDE SEQUENCE [LARGE SCALE GENOMIC DNA]</scope>
    <source>
        <strain evidence="3">race PST-78</strain>
    </source>
</reference>
<feature type="region of interest" description="Disordered" evidence="1">
    <location>
        <begin position="31"/>
        <end position="55"/>
    </location>
</feature>
<accession>A0A0L0VEN4</accession>
<evidence type="ECO:0000313" key="3">
    <source>
        <dbReference type="Proteomes" id="UP000054564"/>
    </source>
</evidence>
<name>A0A0L0VEN4_9BASI</name>
<comment type="caution">
    <text evidence="2">The sequence shown here is derived from an EMBL/GenBank/DDBJ whole genome shotgun (WGS) entry which is preliminary data.</text>
</comment>
<dbReference type="Proteomes" id="UP000054564">
    <property type="component" value="Unassembled WGS sequence"/>
</dbReference>
<evidence type="ECO:0000313" key="2">
    <source>
        <dbReference type="EMBL" id="KNE97656.1"/>
    </source>
</evidence>
<dbReference type="EMBL" id="AJIL01000065">
    <property type="protein sequence ID" value="KNE97656.1"/>
    <property type="molecule type" value="Genomic_DNA"/>
</dbReference>